<gene>
    <name evidence="5" type="ORF">IFM89_005354</name>
</gene>
<proteinExistence type="predicted"/>
<dbReference type="Pfam" id="PF11331">
    <property type="entry name" value="Zn_ribbon_12"/>
    <property type="match status" value="1"/>
</dbReference>
<comment type="caution">
    <text evidence="5">The sequence shown here is derived from an EMBL/GenBank/DDBJ whole genome shotgun (WGS) entry which is preliminary data.</text>
</comment>
<feature type="coiled-coil region" evidence="1">
    <location>
        <begin position="400"/>
        <end position="434"/>
    </location>
</feature>
<evidence type="ECO:0000259" key="3">
    <source>
        <dbReference type="Pfam" id="PF11331"/>
    </source>
</evidence>
<evidence type="ECO:0008006" key="7">
    <source>
        <dbReference type="Google" id="ProtNLM"/>
    </source>
</evidence>
<keyword evidence="1" id="KW-0175">Coiled coil</keyword>
<feature type="compositionally biased region" description="Polar residues" evidence="2">
    <location>
        <begin position="94"/>
        <end position="106"/>
    </location>
</feature>
<dbReference type="Pfam" id="PF22910">
    <property type="entry name" value="EDR4-like_1st"/>
    <property type="match status" value="1"/>
</dbReference>
<dbReference type="PANTHER" id="PTHR31105">
    <property type="entry name" value="EXTRA-LARGE G-PROTEIN-LIKE"/>
    <property type="match status" value="1"/>
</dbReference>
<keyword evidence="6" id="KW-1185">Reference proteome</keyword>
<evidence type="ECO:0000256" key="1">
    <source>
        <dbReference type="SAM" id="Coils"/>
    </source>
</evidence>
<feature type="compositionally biased region" description="Polar residues" evidence="2">
    <location>
        <begin position="147"/>
        <end position="156"/>
    </location>
</feature>
<dbReference type="OrthoDB" id="1930285at2759"/>
<feature type="region of interest" description="Disordered" evidence="2">
    <location>
        <begin position="652"/>
        <end position="677"/>
    </location>
</feature>
<dbReference type="InterPro" id="IPR040244">
    <property type="entry name" value="EDR4-like"/>
</dbReference>
<dbReference type="InterPro" id="IPR055126">
    <property type="entry name" value="EDR4-like_N"/>
</dbReference>
<dbReference type="GO" id="GO:1900150">
    <property type="term" value="P:regulation of defense response to fungus"/>
    <property type="evidence" value="ECO:0007669"/>
    <property type="project" value="InterPro"/>
</dbReference>
<feature type="compositionally biased region" description="Low complexity" evidence="2">
    <location>
        <begin position="233"/>
        <end position="243"/>
    </location>
</feature>
<accession>A0A835LHL6</accession>
<reference evidence="5 6" key="1">
    <citation type="submission" date="2020-10" db="EMBL/GenBank/DDBJ databases">
        <title>The Coptis chinensis genome and diversification of protoberbering-type alkaloids.</title>
        <authorList>
            <person name="Wang B."/>
            <person name="Shu S."/>
            <person name="Song C."/>
            <person name="Liu Y."/>
        </authorList>
    </citation>
    <scope>NUCLEOTIDE SEQUENCE [LARGE SCALE GENOMIC DNA]</scope>
    <source>
        <strain evidence="5">HL-2020</strain>
        <tissue evidence="5">Leaf</tissue>
    </source>
</reference>
<evidence type="ECO:0000313" key="5">
    <source>
        <dbReference type="EMBL" id="KAF9595868.1"/>
    </source>
</evidence>
<dbReference type="AlphaFoldDB" id="A0A835LHL6"/>
<organism evidence="5 6">
    <name type="scientific">Coptis chinensis</name>
    <dbReference type="NCBI Taxonomy" id="261450"/>
    <lineage>
        <taxon>Eukaryota</taxon>
        <taxon>Viridiplantae</taxon>
        <taxon>Streptophyta</taxon>
        <taxon>Embryophyta</taxon>
        <taxon>Tracheophyta</taxon>
        <taxon>Spermatophyta</taxon>
        <taxon>Magnoliopsida</taxon>
        <taxon>Ranunculales</taxon>
        <taxon>Ranunculaceae</taxon>
        <taxon>Coptidoideae</taxon>
        <taxon>Coptis</taxon>
    </lineage>
</organism>
<evidence type="ECO:0000259" key="4">
    <source>
        <dbReference type="Pfam" id="PF22910"/>
    </source>
</evidence>
<dbReference type="InterPro" id="IPR021480">
    <property type="entry name" value="Zinc_ribbon_12"/>
</dbReference>
<feature type="region of interest" description="Disordered" evidence="2">
    <location>
        <begin position="211"/>
        <end position="266"/>
    </location>
</feature>
<feature type="compositionally biased region" description="Polar residues" evidence="2">
    <location>
        <begin position="128"/>
        <end position="140"/>
    </location>
</feature>
<feature type="domain" description="Enhanced disease resistance 4-like N-terminal" evidence="4">
    <location>
        <begin position="7"/>
        <end position="40"/>
    </location>
</feature>
<dbReference type="Proteomes" id="UP000631114">
    <property type="component" value="Unassembled WGS sequence"/>
</dbReference>
<feature type="region of interest" description="Disordered" evidence="2">
    <location>
        <begin position="90"/>
        <end position="174"/>
    </location>
</feature>
<protein>
    <recommendedName>
        <fullName evidence="7">Zinc-ribbon domain-containing protein</fullName>
    </recommendedName>
</protein>
<dbReference type="PANTHER" id="PTHR31105:SF38">
    <property type="entry name" value="PROTEIN ENHANCED DISEASE RESISTANCE 4"/>
    <property type="match status" value="1"/>
</dbReference>
<name>A0A835LHL6_9MAGN</name>
<feature type="domain" description="Probable zinc-ribbon" evidence="3">
    <location>
        <begin position="600"/>
        <end position="643"/>
    </location>
</feature>
<evidence type="ECO:0000313" key="6">
    <source>
        <dbReference type="Proteomes" id="UP000631114"/>
    </source>
</evidence>
<sequence>MATKITKVRLVRCPKCLKVLPELANLAVYQCGGCRTTLKAKRRNEDQEGESSETLNHKVEDKGLICSSQKTIISSIDACEQVECRESDKEESGSRSILNGITSSEELNSDEKEESSFVAGANEEADGNSETGSDFESPSSDIKGISRGSNLTSAAQKSLEEHVPSKFNSSSLSAELEMSEKIVRRYADLIGIRGAPEAVKSSDDKIISEDGIIPNKFSDQSEGSKPQADKSYNVYDGSVSSNDDSGDQVWDHHSHQSKRSICGSQSVEEITNTNGSHTREDTSANNRYHTDLEVQIQESPSSKLSVNEKCGPVVVGSVGLDQDELQEHTRCGMQVQKQENSHHAESHHPVQSWLGLEREEVIPKKIFDQKDFSDGNENGGPSKYRHDELLSSCFYPPKKLENVERNQIELLRKVDELRNQLNRSDAHSKKANDRLPSRINQQERQCAVHYNQNLPDQDVLRRCGAKYPRQPPGPYRPNTSTPHLSGFSQMPPVNVMHCRHHPNCSCSNAYREDWQCQCMMQPPNLCYSQGLCGAYSGQLCYSLYSSSPSSPERCLHSHYPLWSRDVHELPFEQINRDRNVDNFHHRDRRQRLKRHCRPIAGGAPFIVCYNCGKILHLPADSVSSKRSHQIQCGSCSKVLMFSLHKGNHMLPYSRNSAAPPPSEIDHGRASTSMKNSVSTLQANHYQQGDPLSYSEDVDSQYVKVAPLRVNLLSSGLNTLIIKVMQ</sequence>
<evidence type="ECO:0000256" key="2">
    <source>
        <dbReference type="SAM" id="MobiDB-lite"/>
    </source>
</evidence>
<dbReference type="EMBL" id="JADFTS010000007">
    <property type="protein sequence ID" value="KAF9595868.1"/>
    <property type="molecule type" value="Genomic_DNA"/>
</dbReference>